<evidence type="ECO:0000256" key="2">
    <source>
        <dbReference type="ARBA" id="ARBA00022714"/>
    </source>
</evidence>
<keyword evidence="9" id="KW-1185">Reference proteome</keyword>
<keyword evidence="2" id="KW-0001">2Fe-2S</keyword>
<dbReference type="GO" id="GO:0009055">
    <property type="term" value="F:electron transfer activity"/>
    <property type="evidence" value="ECO:0007669"/>
    <property type="project" value="TreeGrafter"/>
</dbReference>
<dbReference type="CDD" id="cd00207">
    <property type="entry name" value="fer2"/>
    <property type="match status" value="1"/>
</dbReference>
<evidence type="ECO:0000313" key="8">
    <source>
        <dbReference type="EMBL" id="RAG85053.1"/>
    </source>
</evidence>
<evidence type="ECO:0000259" key="7">
    <source>
        <dbReference type="PROSITE" id="PS51085"/>
    </source>
</evidence>
<feature type="domain" description="2Fe-2S ferredoxin-type" evidence="7">
    <location>
        <begin position="2"/>
        <end position="106"/>
    </location>
</feature>
<dbReference type="OrthoDB" id="9799640at2"/>
<evidence type="ECO:0000256" key="5">
    <source>
        <dbReference type="ARBA" id="ARBA00023014"/>
    </source>
</evidence>
<reference evidence="8 9" key="1">
    <citation type="submission" date="2018-06" db="EMBL/GenBank/DDBJ databases">
        <title>Streptacidiphilus pinicola sp. nov., isolated from pine grove soil.</title>
        <authorList>
            <person name="Roh S.G."/>
            <person name="Park S."/>
            <person name="Kim M.-K."/>
            <person name="Yun B.-R."/>
            <person name="Park J."/>
            <person name="Kim M.J."/>
            <person name="Kim Y.S."/>
            <person name="Kim S.B."/>
        </authorList>
    </citation>
    <scope>NUCLEOTIDE SEQUENCE [LARGE SCALE GENOMIC DNA]</scope>
    <source>
        <strain evidence="8 9">MMS16-CNU450</strain>
    </source>
</reference>
<dbReference type="InterPro" id="IPR012675">
    <property type="entry name" value="Beta-grasp_dom_sf"/>
</dbReference>
<comment type="similarity">
    <text evidence="1">Belongs to the adrenodoxin/putidaredoxin family.</text>
</comment>
<name>A0A2X0INE0_9ACTN</name>
<dbReference type="PRINTS" id="PR00355">
    <property type="entry name" value="ADRENODOXIN"/>
</dbReference>
<proteinExistence type="inferred from homology"/>
<gene>
    <name evidence="8" type="ORF">DN069_13930</name>
</gene>
<organism evidence="8 9">
    <name type="scientific">Streptacidiphilus pinicola</name>
    <dbReference type="NCBI Taxonomy" id="2219663"/>
    <lineage>
        <taxon>Bacteria</taxon>
        <taxon>Bacillati</taxon>
        <taxon>Actinomycetota</taxon>
        <taxon>Actinomycetes</taxon>
        <taxon>Kitasatosporales</taxon>
        <taxon>Streptomycetaceae</taxon>
        <taxon>Streptacidiphilus</taxon>
    </lineage>
</organism>
<evidence type="ECO:0000256" key="3">
    <source>
        <dbReference type="ARBA" id="ARBA00022723"/>
    </source>
</evidence>
<keyword evidence="3" id="KW-0479">Metal-binding</keyword>
<dbReference type="InterPro" id="IPR001041">
    <property type="entry name" value="2Fe-2S_ferredoxin-type"/>
</dbReference>
<dbReference type="InterPro" id="IPR001055">
    <property type="entry name" value="Adrenodoxin-like"/>
</dbReference>
<dbReference type="GO" id="GO:0140647">
    <property type="term" value="P:P450-containing electron transport chain"/>
    <property type="evidence" value="ECO:0007669"/>
    <property type="project" value="InterPro"/>
</dbReference>
<evidence type="ECO:0000256" key="4">
    <source>
        <dbReference type="ARBA" id="ARBA00023004"/>
    </source>
</evidence>
<dbReference type="Gene3D" id="3.10.20.30">
    <property type="match status" value="1"/>
</dbReference>
<dbReference type="PANTHER" id="PTHR23426">
    <property type="entry name" value="FERREDOXIN/ADRENODOXIN"/>
    <property type="match status" value="1"/>
</dbReference>
<evidence type="ECO:0000256" key="6">
    <source>
        <dbReference type="ARBA" id="ARBA00034078"/>
    </source>
</evidence>
<dbReference type="GO" id="GO:0005829">
    <property type="term" value="C:cytosol"/>
    <property type="evidence" value="ECO:0007669"/>
    <property type="project" value="TreeGrafter"/>
</dbReference>
<dbReference type="RefSeq" id="WP_111501274.1">
    <property type="nucleotide sequence ID" value="NZ_QKYN01000053.1"/>
</dbReference>
<dbReference type="AlphaFoldDB" id="A0A2X0INE0"/>
<accession>A0A2X0INE0</accession>
<dbReference type="Pfam" id="PF00111">
    <property type="entry name" value="Fer2"/>
    <property type="match status" value="1"/>
</dbReference>
<keyword evidence="5" id="KW-0411">Iron-sulfur</keyword>
<dbReference type="PANTHER" id="PTHR23426:SF65">
    <property type="entry name" value="FERREDOXIN-2, MITOCHONDRIAL"/>
    <property type="match status" value="1"/>
</dbReference>
<dbReference type="InterPro" id="IPR036010">
    <property type="entry name" value="2Fe-2S_ferredoxin-like_sf"/>
</dbReference>
<dbReference type="SUPFAM" id="SSF54292">
    <property type="entry name" value="2Fe-2S ferredoxin-like"/>
    <property type="match status" value="1"/>
</dbReference>
<dbReference type="GO" id="GO:0051537">
    <property type="term" value="F:2 iron, 2 sulfur cluster binding"/>
    <property type="evidence" value="ECO:0007669"/>
    <property type="project" value="UniProtKB-KW"/>
</dbReference>
<evidence type="ECO:0000313" key="9">
    <source>
        <dbReference type="Proteomes" id="UP000248889"/>
    </source>
</evidence>
<comment type="caution">
    <text evidence="8">The sequence shown here is derived from an EMBL/GenBank/DDBJ whole genome shotgun (WGS) entry which is preliminary data.</text>
</comment>
<dbReference type="PROSITE" id="PS51085">
    <property type="entry name" value="2FE2S_FER_2"/>
    <property type="match status" value="1"/>
</dbReference>
<comment type="cofactor">
    <cofactor evidence="6">
        <name>[2Fe-2S] cluster</name>
        <dbReference type="ChEBI" id="CHEBI:190135"/>
    </cofactor>
</comment>
<keyword evidence="4" id="KW-0408">Iron</keyword>
<protein>
    <submittedName>
        <fullName evidence="8">Ferredoxin</fullName>
    </submittedName>
</protein>
<dbReference type="GO" id="GO:0046872">
    <property type="term" value="F:metal ion binding"/>
    <property type="evidence" value="ECO:0007669"/>
    <property type="project" value="UniProtKB-KW"/>
</dbReference>
<sequence length="108" mass="11479">MPQITYVSTDNTTQTFDVPVGTSVMRGALMNDVDGIAAECGGYAQCATCHVYVAPESASELKAMEADEDGMLEFTASERLTTSRLSCQLEVTDGVDGLVVVLPARQIL</sequence>
<dbReference type="EMBL" id="QKYN01000053">
    <property type="protein sequence ID" value="RAG85053.1"/>
    <property type="molecule type" value="Genomic_DNA"/>
</dbReference>
<evidence type="ECO:0000256" key="1">
    <source>
        <dbReference type="ARBA" id="ARBA00010914"/>
    </source>
</evidence>
<dbReference type="Proteomes" id="UP000248889">
    <property type="component" value="Unassembled WGS sequence"/>
</dbReference>